<evidence type="ECO:0000256" key="9">
    <source>
        <dbReference type="SAM" id="SignalP"/>
    </source>
</evidence>
<dbReference type="GO" id="GO:0106435">
    <property type="term" value="F:carboxylesterase activity"/>
    <property type="evidence" value="ECO:0007669"/>
    <property type="project" value="UniProtKB-EC"/>
</dbReference>
<keyword evidence="5" id="KW-0378">Hydrolase</keyword>
<organism evidence="11">
    <name type="scientific">Zeugodacus cucurbitae</name>
    <name type="common">Melon fruit fly</name>
    <name type="synonym">Bactrocera cucurbitae</name>
    <dbReference type="NCBI Taxonomy" id="28588"/>
    <lineage>
        <taxon>Eukaryota</taxon>
        <taxon>Metazoa</taxon>
        <taxon>Ecdysozoa</taxon>
        <taxon>Arthropoda</taxon>
        <taxon>Hexapoda</taxon>
        <taxon>Insecta</taxon>
        <taxon>Pterygota</taxon>
        <taxon>Neoptera</taxon>
        <taxon>Endopterygota</taxon>
        <taxon>Diptera</taxon>
        <taxon>Brachycera</taxon>
        <taxon>Muscomorpha</taxon>
        <taxon>Tephritoidea</taxon>
        <taxon>Tephritidae</taxon>
        <taxon>Zeugodacus</taxon>
        <taxon>Zeugodacus</taxon>
    </lineage>
</organism>
<proteinExistence type="inferred from homology"/>
<evidence type="ECO:0000259" key="10">
    <source>
        <dbReference type="Pfam" id="PF00135"/>
    </source>
</evidence>
<evidence type="ECO:0000256" key="6">
    <source>
        <dbReference type="ARBA" id="ARBA00023157"/>
    </source>
</evidence>
<gene>
    <name evidence="11" type="primary">EST6_10</name>
    <name evidence="11" type="ORF">g.14969</name>
</gene>
<dbReference type="InterPro" id="IPR019819">
    <property type="entry name" value="Carboxylesterase_B_CS"/>
</dbReference>
<keyword evidence="6" id="KW-1015">Disulfide bond</keyword>
<evidence type="ECO:0000256" key="2">
    <source>
        <dbReference type="ARBA" id="ARBA00005964"/>
    </source>
</evidence>
<dbReference type="EMBL" id="GBXI01014339">
    <property type="protein sequence ID" value="JAC99952.1"/>
    <property type="molecule type" value="Transcribed_RNA"/>
</dbReference>
<dbReference type="AlphaFoldDB" id="A0A0A1WNG2"/>
<keyword evidence="7" id="KW-0325">Glycoprotein</keyword>
<comment type="similarity">
    <text evidence="2">Belongs to the type-B carboxylesterase/lipase family.</text>
</comment>
<dbReference type="PANTHER" id="PTHR43142">
    <property type="entry name" value="CARBOXYLIC ESTER HYDROLASE"/>
    <property type="match status" value="1"/>
</dbReference>
<dbReference type="SUPFAM" id="SSF53474">
    <property type="entry name" value="alpha/beta-Hydrolases"/>
    <property type="match status" value="1"/>
</dbReference>
<comment type="subcellular location">
    <subcellularLocation>
        <location evidence="1">Secreted</location>
    </subcellularLocation>
</comment>
<name>A0A0A1WNG2_ZEUCU</name>
<keyword evidence="9" id="KW-0732">Signal</keyword>
<evidence type="ECO:0000256" key="8">
    <source>
        <dbReference type="ARBA" id="ARBA00039155"/>
    </source>
</evidence>
<accession>A0A0A1WNG2</accession>
<dbReference type="PROSITE" id="PS00941">
    <property type="entry name" value="CARBOXYLESTERASE_B_2"/>
    <property type="match status" value="1"/>
</dbReference>
<dbReference type="Gene3D" id="3.40.50.1820">
    <property type="entry name" value="alpha/beta hydrolase"/>
    <property type="match status" value="1"/>
</dbReference>
<feature type="signal peptide" evidence="9">
    <location>
        <begin position="1"/>
        <end position="20"/>
    </location>
</feature>
<feature type="chain" id="PRO_5001982431" description="carboxylesterase" evidence="9">
    <location>
        <begin position="21"/>
        <end position="575"/>
    </location>
</feature>
<feature type="domain" description="Carboxylesterase type B" evidence="10">
    <location>
        <begin position="24"/>
        <end position="518"/>
    </location>
</feature>
<dbReference type="Pfam" id="PF00135">
    <property type="entry name" value="COesterase"/>
    <property type="match status" value="1"/>
</dbReference>
<dbReference type="EC" id="3.1.1.1" evidence="8"/>
<evidence type="ECO:0000256" key="1">
    <source>
        <dbReference type="ARBA" id="ARBA00004613"/>
    </source>
</evidence>
<keyword evidence="3" id="KW-0719">Serine esterase</keyword>
<protein>
    <recommendedName>
        <fullName evidence="8">carboxylesterase</fullName>
        <ecNumber evidence="8">3.1.1.1</ecNumber>
    </recommendedName>
</protein>
<evidence type="ECO:0000313" key="11">
    <source>
        <dbReference type="EMBL" id="JAC99952.1"/>
    </source>
</evidence>
<sequence>MYALLVVLVANYFKFSATQADVPEVCIDQLGCIEGIYVTGNDGQQYEAFYGIPYAKSPIGELRFKNPLPVEPWQDKIMAKEPRADCIQYNTIPPTPILYGDEDCLYLNLYRPKNHTAEKLPVLFYIHGGALFAGSPNPSNIAPDYFMETNEVILVLIAYRLGPFGFLSTGDEHMTGNFGLKDQNMAMKWVQKYISAFEGDASRVTIFGHSAGSISAHFHMLSPASKGLFRNAVLMSGQANCPFIRKIDQKSQVIQLATRMGITNANKMSSSELADALRNTQATDLLKAGADLKIWNLYPFGTFRTTIEQETWPEPFITADIYKLIGSPDMPKTVPWIGGYTSPIGEGTVMALRLYSDLALQADFNKNFNELFKLVIELSGTEYPERVDDVIERLVVEYMGGVRELNENTIDGFLELLGDCFFTYPLYKTIAANVYSGGRANSLTGIIQFGYRGPYTYSEIFTGTSRNFGAVHVDDLLYLFRMPFLAPKRYAKSTLEAELVKRYVALHVEYAKTGNVEAFDKMNPCSKDQFDRHDGSGICDYLSIVNDTELFHVGNEWNVERMKLWEYVEKILFDI</sequence>
<evidence type="ECO:0000256" key="5">
    <source>
        <dbReference type="ARBA" id="ARBA00022801"/>
    </source>
</evidence>
<dbReference type="GO" id="GO:0005576">
    <property type="term" value="C:extracellular region"/>
    <property type="evidence" value="ECO:0007669"/>
    <property type="project" value="UniProtKB-SubCell"/>
</dbReference>
<keyword evidence="4" id="KW-0964">Secreted</keyword>
<reference evidence="11" key="1">
    <citation type="submission" date="2014-11" db="EMBL/GenBank/DDBJ databases">
        <authorList>
            <person name="Geib S."/>
        </authorList>
    </citation>
    <scope>NUCLEOTIDE SEQUENCE</scope>
</reference>
<reference evidence="11" key="2">
    <citation type="journal article" date="2015" name="Gigascience">
        <title>Reconstructing a comprehensive transcriptome assembly of a white-pupal translocated strain of the pest fruit fly Bactrocera cucurbitae.</title>
        <authorList>
            <person name="Sim S.B."/>
            <person name="Calla B."/>
            <person name="Hall B."/>
            <person name="DeRego T."/>
            <person name="Geib S.M."/>
        </authorList>
    </citation>
    <scope>NUCLEOTIDE SEQUENCE</scope>
</reference>
<dbReference type="InterPro" id="IPR029058">
    <property type="entry name" value="AB_hydrolase_fold"/>
</dbReference>
<dbReference type="ESTHER" id="baccu-a0a0a1wng2">
    <property type="family name" value="Juvenile_hormone_esterase"/>
</dbReference>
<dbReference type="PANTHER" id="PTHR43142:SF1">
    <property type="entry name" value="CARBOXYLIC ESTER HYDROLASE"/>
    <property type="match status" value="1"/>
</dbReference>
<evidence type="ECO:0000256" key="4">
    <source>
        <dbReference type="ARBA" id="ARBA00022525"/>
    </source>
</evidence>
<dbReference type="InterPro" id="IPR002018">
    <property type="entry name" value="CarbesteraseB"/>
</dbReference>
<evidence type="ECO:0000256" key="7">
    <source>
        <dbReference type="ARBA" id="ARBA00023180"/>
    </source>
</evidence>
<evidence type="ECO:0000256" key="3">
    <source>
        <dbReference type="ARBA" id="ARBA00022487"/>
    </source>
</evidence>